<accession>X1JF27</accession>
<evidence type="ECO:0000313" key="2">
    <source>
        <dbReference type="EMBL" id="GAH80115.1"/>
    </source>
</evidence>
<dbReference type="InterPro" id="IPR022310">
    <property type="entry name" value="NAD/GMP_synthase"/>
</dbReference>
<evidence type="ECO:0000259" key="1">
    <source>
        <dbReference type="Pfam" id="PF02540"/>
    </source>
</evidence>
<feature type="non-terminal residue" evidence="2">
    <location>
        <position position="80"/>
    </location>
</feature>
<dbReference type="Pfam" id="PF02540">
    <property type="entry name" value="NAD_synthase"/>
    <property type="match status" value="1"/>
</dbReference>
<sequence>MNERGRRREKWSRFCPKCGKKTDELFDSLCKECFTKDIRLIEAEELEIKGVEIDIAVANLKPRLRMICLYYFANKLNYLV</sequence>
<dbReference type="InterPro" id="IPR014729">
    <property type="entry name" value="Rossmann-like_a/b/a_fold"/>
</dbReference>
<dbReference type="Gene3D" id="3.40.50.620">
    <property type="entry name" value="HUPs"/>
    <property type="match status" value="1"/>
</dbReference>
<dbReference type="AlphaFoldDB" id="X1JF27"/>
<protein>
    <recommendedName>
        <fullName evidence="1">NAD/GMP synthase domain-containing protein</fullName>
    </recommendedName>
</protein>
<feature type="domain" description="NAD/GMP synthase" evidence="1">
    <location>
        <begin position="23"/>
        <end position="80"/>
    </location>
</feature>
<proteinExistence type="predicted"/>
<reference evidence="2" key="1">
    <citation type="journal article" date="2014" name="Front. Microbiol.">
        <title>High frequency of phylogenetically diverse reductive dehalogenase-homologous genes in deep subseafloor sedimentary metagenomes.</title>
        <authorList>
            <person name="Kawai M."/>
            <person name="Futagami T."/>
            <person name="Toyoda A."/>
            <person name="Takaki Y."/>
            <person name="Nishi S."/>
            <person name="Hori S."/>
            <person name="Arai W."/>
            <person name="Tsubouchi T."/>
            <person name="Morono Y."/>
            <person name="Uchiyama I."/>
            <person name="Ito T."/>
            <person name="Fujiyama A."/>
            <person name="Inagaki F."/>
            <person name="Takami H."/>
        </authorList>
    </citation>
    <scope>NUCLEOTIDE SEQUENCE</scope>
    <source>
        <strain evidence="2">Expedition CK06-06</strain>
    </source>
</reference>
<dbReference type="EMBL" id="BARU01040669">
    <property type="protein sequence ID" value="GAH80115.1"/>
    <property type="molecule type" value="Genomic_DNA"/>
</dbReference>
<comment type="caution">
    <text evidence="2">The sequence shown here is derived from an EMBL/GenBank/DDBJ whole genome shotgun (WGS) entry which is preliminary data.</text>
</comment>
<dbReference type="GO" id="GO:0006163">
    <property type="term" value="P:purine nucleotide metabolic process"/>
    <property type="evidence" value="ECO:0007669"/>
    <property type="project" value="UniProtKB-ARBA"/>
</dbReference>
<name>X1JF27_9ZZZZ</name>
<organism evidence="2">
    <name type="scientific">marine sediment metagenome</name>
    <dbReference type="NCBI Taxonomy" id="412755"/>
    <lineage>
        <taxon>unclassified sequences</taxon>
        <taxon>metagenomes</taxon>
        <taxon>ecological metagenomes</taxon>
    </lineage>
</organism>
<gene>
    <name evidence="2" type="ORF">S03H2_62838</name>
</gene>